<gene>
    <name evidence="2" type="ORF">SAMN00768000_0625</name>
</gene>
<dbReference type="STRING" id="28034.BFX07_04690"/>
<keyword evidence="1" id="KW-0812">Transmembrane</keyword>
<dbReference type="InterPro" id="IPR010690">
    <property type="entry name" value="YqfD"/>
</dbReference>
<feature type="transmembrane region" description="Helical" evidence="1">
    <location>
        <begin position="89"/>
        <end position="110"/>
    </location>
</feature>
<evidence type="ECO:0000256" key="1">
    <source>
        <dbReference type="SAM" id="Phobius"/>
    </source>
</evidence>
<name>A0A1W1W8N8_SULTA</name>
<dbReference type="Proteomes" id="UP000192660">
    <property type="component" value="Unassembled WGS sequence"/>
</dbReference>
<evidence type="ECO:0000313" key="3">
    <source>
        <dbReference type="Proteomes" id="UP000192660"/>
    </source>
</evidence>
<dbReference type="Pfam" id="PF06898">
    <property type="entry name" value="YqfD"/>
    <property type="match status" value="1"/>
</dbReference>
<proteinExistence type="predicted"/>
<reference evidence="3" key="1">
    <citation type="submission" date="2017-04" db="EMBL/GenBank/DDBJ databases">
        <authorList>
            <person name="Varghese N."/>
            <person name="Submissions S."/>
        </authorList>
    </citation>
    <scope>NUCLEOTIDE SEQUENCE [LARGE SCALE GENOMIC DNA]</scope>
    <source>
        <strain evidence="3">DSM 9293</strain>
    </source>
</reference>
<keyword evidence="1" id="KW-0472">Membrane</keyword>
<feature type="transmembrane region" description="Helical" evidence="1">
    <location>
        <begin position="160"/>
        <end position="181"/>
    </location>
</feature>
<organism evidence="2 3">
    <name type="scientific">Sulfobacillus thermosulfidooxidans (strain DSM 9293 / VKM B-1269 / AT-1)</name>
    <dbReference type="NCBI Taxonomy" id="929705"/>
    <lineage>
        <taxon>Bacteria</taxon>
        <taxon>Bacillati</taxon>
        <taxon>Bacillota</taxon>
        <taxon>Clostridia</taxon>
        <taxon>Eubacteriales</taxon>
        <taxon>Clostridiales Family XVII. Incertae Sedis</taxon>
        <taxon>Sulfobacillus</taxon>
    </lineage>
</organism>
<keyword evidence="3" id="KW-1185">Reference proteome</keyword>
<protein>
    <submittedName>
        <fullName evidence="2">Similar to stage IV sporulation protein</fullName>
    </submittedName>
</protein>
<accession>A0A1W1W8N8</accession>
<dbReference type="AlphaFoldDB" id="A0A1W1W8N8"/>
<sequence>MIDFLYRLFFGWVEVTLVGRHPEEIISQLALSGQRLWAVKNTSKGYRFIAPLSSLRILRQVLRGKHYHLHFGRRGGLPFKWRQFTARPFLGVGALTAVALIFVTTSRIWIINVPTANITPTAKTQLIQAAKAAGIHVGTPSRAINLSKSRLIMQRILPQYAFIGLSLHGVLLTVQVVPLVTKPSNKLPRKMIAAHSGTVTSVLVYMGDPEVSPGEVVKKGQTLISGAVSAPVPIQPEGATKPLTDAVQTPARGEVYADVRYQATVVQPYQFHEWVPSGHTFTQTFIQIGDNAPVLLQGYGSIPFRSYKTHKFVEPWRWQDVNLPVETVKIVYNELQRRRVMLSRKQALARAIDHVSRRMHNMVHGGTKVRERRIIHWSNHSVSVQLIWVVNQNIAVPVTN</sequence>
<dbReference type="OrthoDB" id="1640349at2"/>
<keyword evidence="1" id="KW-1133">Transmembrane helix</keyword>
<dbReference type="EMBL" id="FWWY01000001">
    <property type="protein sequence ID" value="SMC02499.1"/>
    <property type="molecule type" value="Genomic_DNA"/>
</dbReference>
<evidence type="ECO:0000313" key="2">
    <source>
        <dbReference type="EMBL" id="SMC02499.1"/>
    </source>
</evidence>
<dbReference type="RefSeq" id="WP_020376497.1">
    <property type="nucleotide sequence ID" value="NZ_FWWY01000001.1"/>
</dbReference>